<dbReference type="PANTHER" id="PTHR23351:SF51">
    <property type="entry name" value="BASIC LEUCINE ZIPPER TRANSCRIPTIONAL FACTOR ATF-LIKE"/>
    <property type="match status" value="1"/>
</dbReference>
<protein>
    <recommendedName>
        <fullName evidence="2">BZIP domain-containing protein</fullName>
    </recommendedName>
</protein>
<dbReference type="SUPFAM" id="SSF57959">
    <property type="entry name" value="Leucine zipper domain"/>
    <property type="match status" value="1"/>
</dbReference>
<feature type="compositionally biased region" description="Low complexity" evidence="1">
    <location>
        <begin position="109"/>
        <end position="123"/>
    </location>
</feature>
<dbReference type="EMBL" id="JBCEZU010000145">
    <property type="protein sequence ID" value="KAK9524610.1"/>
    <property type="molecule type" value="Genomic_DNA"/>
</dbReference>
<feature type="compositionally biased region" description="Polar residues" evidence="1">
    <location>
        <begin position="170"/>
        <end position="183"/>
    </location>
</feature>
<keyword evidence="4" id="KW-1185">Reference proteome</keyword>
<dbReference type="InterPro" id="IPR046347">
    <property type="entry name" value="bZIP_sf"/>
</dbReference>
<sequence>MSPLFMATYELNSPGSLSEEGSNTAGSEREEGAEQLRGRGRVRQDKNRNAARKSRRKQTERADELHEELQCLERSNSAIKKEIAALKKDLHLYTSALERHQPSCCLKDSASSSTTRPSASSSAGCRTNSSPPGVPPQASRCAVAAAPSPSTSLTSGLAFQTRDCVESARLSSLTRAPPTTTTLDLPHGSSAELFTSSSSATAPASVSFCAVPTPRSLFGRDAPSLITPRPTNVPPLCTSLVSHSPASHQPRFTPSRSGAVHGSSSTSASAHFSPLRPAALDEFLMTQATFLPASSNVATLNAPLAAGNVGLGCPMNVSQLRPARFSTNSVNSSLPSCLLPTTLLDPSPQSLSMSPPAFAFKPRYSQQVTLNCPSLLSMLTVPSPLNVSQTTSSSFGEPVPQPPPSLPLFGDTSRDLSLSELLEGNDWILSGTSHQ</sequence>
<dbReference type="GO" id="GO:0000981">
    <property type="term" value="F:DNA-binding transcription factor activity, RNA polymerase II-specific"/>
    <property type="evidence" value="ECO:0007669"/>
    <property type="project" value="TreeGrafter"/>
</dbReference>
<feature type="region of interest" description="Disordered" evidence="1">
    <location>
        <begin position="1"/>
        <end position="66"/>
    </location>
</feature>
<dbReference type="InterPro" id="IPR004827">
    <property type="entry name" value="bZIP"/>
</dbReference>
<dbReference type="PROSITE" id="PS50217">
    <property type="entry name" value="BZIP"/>
    <property type="match status" value="1"/>
</dbReference>
<dbReference type="PROSITE" id="PS00036">
    <property type="entry name" value="BZIP_BASIC"/>
    <property type="match status" value="1"/>
</dbReference>
<dbReference type="PANTHER" id="PTHR23351">
    <property type="entry name" value="FOS TRANSCRIPTION FACTOR-RELATED"/>
    <property type="match status" value="1"/>
</dbReference>
<evidence type="ECO:0000313" key="4">
    <source>
        <dbReference type="Proteomes" id="UP001488805"/>
    </source>
</evidence>
<feature type="region of interest" description="Disordered" evidence="1">
    <location>
        <begin position="243"/>
        <end position="268"/>
    </location>
</feature>
<comment type="caution">
    <text evidence="3">The sequence shown here is derived from an EMBL/GenBank/DDBJ whole genome shotgun (WGS) entry which is preliminary data.</text>
</comment>
<dbReference type="AlphaFoldDB" id="A0AAW1ERN1"/>
<evidence type="ECO:0000259" key="2">
    <source>
        <dbReference type="PROSITE" id="PS50217"/>
    </source>
</evidence>
<feature type="compositionally biased region" description="Basic and acidic residues" evidence="1">
    <location>
        <begin position="57"/>
        <end position="66"/>
    </location>
</feature>
<feature type="compositionally biased region" description="Low complexity" evidence="1">
    <location>
        <begin position="255"/>
        <end position="268"/>
    </location>
</feature>
<dbReference type="SMART" id="SM00338">
    <property type="entry name" value="BRLZ"/>
    <property type="match status" value="1"/>
</dbReference>
<feature type="domain" description="BZIP" evidence="2">
    <location>
        <begin position="37"/>
        <end position="100"/>
    </location>
</feature>
<name>A0AAW1ERN1_ZOAVI</name>
<proteinExistence type="predicted"/>
<feature type="compositionally biased region" description="Basic and acidic residues" evidence="1">
    <location>
        <begin position="27"/>
        <end position="48"/>
    </location>
</feature>
<feature type="region of interest" description="Disordered" evidence="1">
    <location>
        <begin position="170"/>
        <end position="189"/>
    </location>
</feature>
<feature type="compositionally biased region" description="Polar residues" evidence="1">
    <location>
        <begin position="10"/>
        <end position="26"/>
    </location>
</feature>
<feature type="region of interest" description="Disordered" evidence="1">
    <location>
        <begin position="387"/>
        <end position="412"/>
    </location>
</feature>
<reference evidence="3 4" key="1">
    <citation type="journal article" date="2024" name="Genome Biol. Evol.">
        <title>Chromosome-level genome assembly of the viviparous eelpout Zoarces viviparus.</title>
        <authorList>
            <person name="Fuhrmann N."/>
            <person name="Brasseur M.V."/>
            <person name="Bakowski C.E."/>
            <person name="Podsiadlowski L."/>
            <person name="Prost S."/>
            <person name="Krehenwinkel H."/>
            <person name="Mayer C."/>
        </authorList>
    </citation>
    <scope>NUCLEOTIDE SEQUENCE [LARGE SCALE GENOMIC DNA]</scope>
    <source>
        <strain evidence="3">NO-MEL_2022_Ind0_liver</strain>
    </source>
</reference>
<dbReference type="InterPro" id="IPR000837">
    <property type="entry name" value="AP-1"/>
</dbReference>
<dbReference type="GO" id="GO:0005634">
    <property type="term" value="C:nucleus"/>
    <property type="evidence" value="ECO:0007669"/>
    <property type="project" value="TreeGrafter"/>
</dbReference>
<dbReference type="Proteomes" id="UP001488805">
    <property type="component" value="Unassembled WGS sequence"/>
</dbReference>
<dbReference type="Pfam" id="PF00170">
    <property type="entry name" value="bZIP_1"/>
    <property type="match status" value="1"/>
</dbReference>
<accession>A0AAW1ERN1</accession>
<gene>
    <name evidence="3" type="ORF">VZT92_016988</name>
</gene>
<evidence type="ECO:0000256" key="1">
    <source>
        <dbReference type="SAM" id="MobiDB-lite"/>
    </source>
</evidence>
<feature type="region of interest" description="Disordered" evidence="1">
    <location>
        <begin position="104"/>
        <end position="143"/>
    </location>
</feature>
<dbReference type="Gene3D" id="1.20.5.170">
    <property type="match status" value="1"/>
</dbReference>
<evidence type="ECO:0000313" key="3">
    <source>
        <dbReference type="EMBL" id="KAK9524610.1"/>
    </source>
</evidence>
<dbReference type="GO" id="GO:0000978">
    <property type="term" value="F:RNA polymerase II cis-regulatory region sequence-specific DNA binding"/>
    <property type="evidence" value="ECO:0007669"/>
    <property type="project" value="TreeGrafter"/>
</dbReference>
<organism evidence="3 4">
    <name type="scientific">Zoarces viviparus</name>
    <name type="common">Viviparous eelpout</name>
    <name type="synonym">Blennius viviparus</name>
    <dbReference type="NCBI Taxonomy" id="48416"/>
    <lineage>
        <taxon>Eukaryota</taxon>
        <taxon>Metazoa</taxon>
        <taxon>Chordata</taxon>
        <taxon>Craniata</taxon>
        <taxon>Vertebrata</taxon>
        <taxon>Euteleostomi</taxon>
        <taxon>Actinopterygii</taxon>
        <taxon>Neopterygii</taxon>
        <taxon>Teleostei</taxon>
        <taxon>Neoteleostei</taxon>
        <taxon>Acanthomorphata</taxon>
        <taxon>Eupercaria</taxon>
        <taxon>Perciformes</taxon>
        <taxon>Cottioidei</taxon>
        <taxon>Zoarcales</taxon>
        <taxon>Zoarcidae</taxon>
        <taxon>Zoarcinae</taxon>
        <taxon>Zoarces</taxon>
    </lineage>
</organism>
<feature type="compositionally biased region" description="Polar residues" evidence="1">
    <location>
        <begin position="243"/>
        <end position="254"/>
    </location>
</feature>